<dbReference type="PANTHER" id="PTHR32063">
    <property type="match status" value="1"/>
</dbReference>
<evidence type="ECO:0000256" key="2">
    <source>
        <dbReference type="ARBA" id="ARBA00010942"/>
    </source>
</evidence>
<feature type="transmembrane region" description="Helical" evidence="9">
    <location>
        <begin position="1006"/>
        <end position="1032"/>
    </location>
</feature>
<evidence type="ECO:0000256" key="6">
    <source>
        <dbReference type="ARBA" id="ARBA00022692"/>
    </source>
</evidence>
<evidence type="ECO:0000313" key="11">
    <source>
        <dbReference type="Proteomes" id="UP000238390"/>
    </source>
</evidence>
<dbReference type="Proteomes" id="UP000238390">
    <property type="component" value="Chromosome"/>
</dbReference>
<dbReference type="InterPro" id="IPR027463">
    <property type="entry name" value="AcrB_DN_DC_subdom"/>
</dbReference>
<keyword evidence="5 9" id="KW-0997">Cell inner membrane</keyword>
<dbReference type="InterPro" id="IPR004764">
    <property type="entry name" value="MdtF-like"/>
</dbReference>
<evidence type="ECO:0000256" key="8">
    <source>
        <dbReference type="ARBA" id="ARBA00023136"/>
    </source>
</evidence>
<comment type="similarity">
    <text evidence="2 9">Belongs to the resistance-nodulation-cell division (RND) (TC 2.A.6) family.</text>
</comment>
<dbReference type="FunFam" id="3.30.70.1430:FF:000001">
    <property type="entry name" value="Efflux pump membrane transporter"/>
    <property type="match status" value="1"/>
</dbReference>
<sequence>MNFPRFFIDRPIFAIVLSVLMMIGGIVSFFQLPLSEYPAVTPPTVQVTTAYPGANPEVIAETVATPLEQAITGVEGMLYMSSQSATDGRLILTITFDQHVDPDMAQIQVQNRVSRVLSRLPEEVQRQGVVTQKTSPDILMVVHLLSPEKRYDPLYISNYAYLQVRDELLRLPGISDVVVWGAGEYSMRLWLDPDLIAARGLTAGEVIAAVREQNVQVAAGSVGQAPDSTAAFQVTVNTLGRLTDEEQFGDIIVRTGADGQVTRLREVARIEMGGDAYALRSLLDGEPAVALQIIQSPGANALDVAEAVRGTVARLEGNFPAGISARIAYDPTVFVRASLQTVATTLLEAILLVVIVVVVFLRSWRASLIPLLAVPVSLVGTFAVMHLMGFSLNTLSLFGLVLSIGIVVDDAIVVVENVERHIENGEPPLQAARRAMEEVTGPIVAITSVLAAVFIPTAFLSGLQGEFYRQFALTIAISTILSAINSLTLSPALAGLLLRPRQGGHAASRPGRLGGWLQALGRPLRNAPDAYGNAVRRVVRVSGLALLVYGGLLGLTWFGFQAVPPGFVPMQDKYYLVGIAQLPNGAALDRTDAVVRQMSRIGLDEPGVESVVAFPGLSVNGFVNVPNAAVMFFMLDPFEARTSDELSAVAIAGRLQAKFASIPDGFLGVFPPPPVPGLGTIGGFKMQVEDRAGAGLEALAKHTQVLMMKATESGQLGGLMSSFDINAPQLEVAIDRTKVKSQGVQLADVFEALQVYLGSLYINDFNRFGRTYKVTAQADAPHRMQAEAIGRLQVRNAAGAMLPLSSFVTVTPGSGPDRVIHYNGYPSADISGGALPGVSSGQAVALMERLAGEVLPEGMTFEWTDLTYQQKLAGNSALFIFPLCVLLAYLILAAQYNSWLLPLAVLLIVPMCLLSAIAGVWLVGGDNNVFVQIGLVVLVGLAAKNAILIVEFARALEAQGAATLEAVVEACRLRLRPILMTSLAFIAGVVPLVMASGAGAEMRQAMGVAVFAGMLGVTLFGLFLTPVFYVLVRALALRLERRRGSGQAHLQESAS</sequence>
<evidence type="ECO:0000256" key="9">
    <source>
        <dbReference type="RuleBase" id="RU364070"/>
    </source>
</evidence>
<keyword evidence="6 9" id="KW-0812">Transmembrane</keyword>
<protein>
    <recommendedName>
        <fullName evidence="9">Efflux pump membrane transporter</fullName>
    </recommendedName>
</protein>
<dbReference type="Gene3D" id="3.30.70.1440">
    <property type="entry name" value="Multidrug efflux transporter AcrB pore domain"/>
    <property type="match status" value="1"/>
</dbReference>
<feature type="transmembrane region" description="Helical" evidence="9">
    <location>
        <begin position="541"/>
        <end position="560"/>
    </location>
</feature>
<feature type="transmembrane region" description="Helical" evidence="9">
    <location>
        <begin position="899"/>
        <end position="923"/>
    </location>
</feature>
<feature type="transmembrane region" description="Helical" evidence="9">
    <location>
        <begin position="12"/>
        <end position="32"/>
    </location>
</feature>
<dbReference type="GO" id="GO:0005886">
    <property type="term" value="C:plasma membrane"/>
    <property type="evidence" value="ECO:0007669"/>
    <property type="project" value="UniProtKB-SubCell"/>
</dbReference>
<dbReference type="InterPro" id="IPR001036">
    <property type="entry name" value="Acrflvin-R"/>
</dbReference>
<dbReference type="SUPFAM" id="SSF82714">
    <property type="entry name" value="Multidrug efflux transporter AcrB TolC docking domain, DN and DC subdomains"/>
    <property type="match status" value="2"/>
</dbReference>
<feature type="transmembrane region" description="Helical" evidence="9">
    <location>
        <begin position="929"/>
        <end position="950"/>
    </location>
</feature>
<feature type="transmembrane region" description="Helical" evidence="9">
    <location>
        <begin position="395"/>
        <end position="418"/>
    </location>
</feature>
<dbReference type="Gene3D" id="3.30.70.1320">
    <property type="entry name" value="Multidrug efflux transporter AcrB pore domain like"/>
    <property type="match status" value="1"/>
</dbReference>
<dbReference type="AlphaFoldDB" id="A0A2R3J2E5"/>
<dbReference type="NCBIfam" id="TIGR00915">
    <property type="entry name" value="2A0602"/>
    <property type="match status" value="1"/>
</dbReference>
<evidence type="ECO:0000256" key="7">
    <source>
        <dbReference type="ARBA" id="ARBA00022989"/>
    </source>
</evidence>
<dbReference type="GO" id="GO:0009636">
    <property type="term" value="P:response to toxic substance"/>
    <property type="evidence" value="ECO:0007669"/>
    <property type="project" value="UniProtKB-ARBA"/>
</dbReference>
<feature type="transmembrane region" description="Helical" evidence="9">
    <location>
        <begin position="471"/>
        <end position="498"/>
    </location>
</feature>
<keyword evidence="3 9" id="KW-0813">Transport</keyword>
<keyword evidence="4" id="KW-1003">Cell membrane</keyword>
<evidence type="ECO:0000256" key="4">
    <source>
        <dbReference type="ARBA" id="ARBA00022475"/>
    </source>
</evidence>
<dbReference type="NCBIfam" id="NF000282">
    <property type="entry name" value="RND_permease_1"/>
    <property type="match status" value="1"/>
</dbReference>
<evidence type="ECO:0000256" key="3">
    <source>
        <dbReference type="ARBA" id="ARBA00022448"/>
    </source>
</evidence>
<dbReference type="Gene3D" id="1.20.1640.10">
    <property type="entry name" value="Multidrug efflux transporter AcrB transmembrane domain"/>
    <property type="match status" value="2"/>
</dbReference>
<proteinExistence type="inferred from homology"/>
<evidence type="ECO:0000256" key="5">
    <source>
        <dbReference type="ARBA" id="ARBA00022519"/>
    </source>
</evidence>
<dbReference type="SUPFAM" id="SSF82693">
    <property type="entry name" value="Multidrug efflux transporter AcrB pore domain, PN1, PN2, PC1 and PC2 subdomains"/>
    <property type="match status" value="4"/>
</dbReference>
<feature type="transmembrane region" description="Helical" evidence="9">
    <location>
        <begin position="439"/>
        <end position="459"/>
    </location>
</feature>
<dbReference type="RefSeq" id="WP_043102495.1">
    <property type="nucleotide sequence ID" value="NZ_CP027169.1"/>
</dbReference>
<dbReference type="Pfam" id="PF00873">
    <property type="entry name" value="ACR_tran"/>
    <property type="match status" value="1"/>
</dbReference>
<feature type="transmembrane region" description="Helical" evidence="9">
    <location>
        <begin position="978"/>
        <end position="1000"/>
    </location>
</feature>
<feature type="transmembrane region" description="Helical" evidence="9">
    <location>
        <begin position="342"/>
        <end position="361"/>
    </location>
</feature>
<dbReference type="Gene3D" id="3.30.2090.10">
    <property type="entry name" value="Multidrug efflux transporter AcrB TolC docking domain, DN and DC subdomains"/>
    <property type="match status" value="2"/>
</dbReference>
<dbReference type="Gene3D" id="3.30.70.1430">
    <property type="entry name" value="Multidrug efflux transporter AcrB pore domain"/>
    <property type="match status" value="2"/>
</dbReference>
<evidence type="ECO:0000256" key="1">
    <source>
        <dbReference type="ARBA" id="ARBA00004429"/>
    </source>
</evidence>
<dbReference type="EMBL" id="CP027169">
    <property type="protein sequence ID" value="AVK08361.1"/>
    <property type="molecule type" value="Genomic_DNA"/>
</dbReference>
<feature type="transmembrane region" description="Helical" evidence="9">
    <location>
        <begin position="872"/>
        <end position="892"/>
    </location>
</feature>
<accession>A0A2R3J2E5</accession>
<dbReference type="PRINTS" id="PR00702">
    <property type="entry name" value="ACRIFLAVINRP"/>
</dbReference>
<organism evidence="10 11">
    <name type="scientific">Pseudomonas paraeruginosa</name>
    <dbReference type="NCBI Taxonomy" id="2994495"/>
    <lineage>
        <taxon>Bacteria</taxon>
        <taxon>Pseudomonadati</taxon>
        <taxon>Pseudomonadota</taxon>
        <taxon>Gammaproteobacteria</taxon>
        <taxon>Pseudomonadales</taxon>
        <taxon>Pseudomonadaceae</taxon>
        <taxon>Pseudomonas</taxon>
    </lineage>
</organism>
<keyword evidence="8 9" id="KW-0472">Membrane</keyword>
<dbReference type="FunFam" id="1.20.1640.10:FF:000001">
    <property type="entry name" value="Efflux pump membrane transporter"/>
    <property type="match status" value="1"/>
</dbReference>
<comment type="subcellular location">
    <subcellularLocation>
        <location evidence="1 9">Cell inner membrane</location>
        <topology evidence="1 9">Multi-pass membrane protein</topology>
    </subcellularLocation>
</comment>
<keyword evidence="7 9" id="KW-1133">Transmembrane helix</keyword>
<dbReference type="SUPFAM" id="SSF82866">
    <property type="entry name" value="Multidrug efflux transporter AcrB transmembrane domain"/>
    <property type="match status" value="2"/>
</dbReference>
<name>A0A2R3J2E5_9PSED</name>
<feature type="transmembrane region" description="Helical" evidence="9">
    <location>
        <begin position="368"/>
        <end position="389"/>
    </location>
</feature>
<evidence type="ECO:0000313" key="10">
    <source>
        <dbReference type="EMBL" id="AVK08361.1"/>
    </source>
</evidence>
<gene>
    <name evidence="10" type="ORF">CSB93_2793</name>
</gene>
<dbReference type="PANTHER" id="PTHR32063:SF26">
    <property type="entry name" value="EFFLUX PUMP MEMBRANE TRANSPORTER"/>
    <property type="match status" value="1"/>
</dbReference>
<dbReference type="GO" id="GO:0042910">
    <property type="term" value="F:xenobiotic transmembrane transporter activity"/>
    <property type="evidence" value="ECO:0007669"/>
    <property type="project" value="TreeGrafter"/>
</dbReference>
<keyword evidence="11" id="KW-1185">Reference proteome</keyword>
<reference evidence="10 11" key="1">
    <citation type="submission" date="2018-02" db="EMBL/GenBank/DDBJ databases">
        <title>FDA/CDC Antimicrobial Resistant Isolate Bank Genome Sequencing.</title>
        <authorList>
            <person name="Benahmed F.H."/>
            <person name="Lutgring J.D."/>
            <person name="Yoo B."/>
            <person name="Machado M."/>
            <person name="Brown A."/>
            <person name="McAllister G."/>
            <person name="Perry A."/>
            <person name="Halpin A.L."/>
            <person name="Vavikolanu K."/>
            <person name="Ott S."/>
            <person name="Zhao X."/>
            <person name="Tallon L.J."/>
            <person name="Sadzewicz L."/>
            <person name="Aluvathingal J."/>
            <person name="Nadendla S."/>
            <person name="Voskania-kordi A."/>
            <person name="Simonyan V."/>
            <person name="Patel J."/>
            <person name="Shawar R.M."/>
        </authorList>
    </citation>
    <scope>NUCLEOTIDE SEQUENCE [LARGE SCALE GENOMIC DNA]</scope>
    <source>
        <strain evidence="10 11">AR_0356</strain>
    </source>
</reference>
<dbReference type="GO" id="GO:0015562">
    <property type="term" value="F:efflux transmembrane transporter activity"/>
    <property type="evidence" value="ECO:0007669"/>
    <property type="project" value="InterPro"/>
</dbReference>